<evidence type="ECO:0000256" key="2">
    <source>
        <dbReference type="ARBA" id="ARBA00022729"/>
    </source>
</evidence>
<evidence type="ECO:0000256" key="4">
    <source>
        <dbReference type="SAM" id="SignalP"/>
    </source>
</evidence>
<dbReference type="AlphaFoldDB" id="A0A411Z320"/>
<reference evidence="5 6" key="1">
    <citation type="submission" date="2018-08" db="EMBL/GenBank/DDBJ databases">
        <title>Flavobacterium tibetense sp. nov., isolated from a wetland YonghuCo on Tibetan Plateau.</title>
        <authorList>
            <person name="Phurbu D."/>
            <person name="Lu H."/>
            <person name="Xing P."/>
        </authorList>
    </citation>
    <scope>NUCLEOTIDE SEQUENCE [LARGE SCALE GENOMIC DNA]</scope>
    <source>
        <strain evidence="5 6">DJC</strain>
    </source>
</reference>
<keyword evidence="2 4" id="KW-0732">Signal</keyword>
<evidence type="ECO:0000256" key="3">
    <source>
        <dbReference type="ARBA" id="ARBA00022764"/>
    </source>
</evidence>
<dbReference type="PANTHER" id="PTHR33376">
    <property type="match status" value="1"/>
</dbReference>
<evidence type="ECO:0000313" key="5">
    <source>
        <dbReference type="EMBL" id="RGP37430.1"/>
    </source>
</evidence>
<comment type="subcellular location">
    <subcellularLocation>
        <location evidence="1">Periplasm</location>
    </subcellularLocation>
</comment>
<organism evidence="5 6">
    <name type="scientific">Pseudotabrizicola alkalilacus</name>
    <dbReference type="NCBI Taxonomy" id="2305252"/>
    <lineage>
        <taxon>Bacteria</taxon>
        <taxon>Pseudomonadati</taxon>
        <taxon>Pseudomonadota</taxon>
        <taxon>Alphaproteobacteria</taxon>
        <taxon>Rhodobacterales</taxon>
        <taxon>Paracoccaceae</taxon>
        <taxon>Pseudotabrizicola</taxon>
    </lineage>
</organism>
<evidence type="ECO:0000313" key="6">
    <source>
        <dbReference type="Proteomes" id="UP000284547"/>
    </source>
</evidence>
<dbReference type="InterPro" id="IPR038404">
    <property type="entry name" value="TRAP_DctP_sf"/>
</dbReference>
<proteinExistence type="predicted"/>
<dbReference type="GO" id="GO:0042597">
    <property type="term" value="C:periplasmic space"/>
    <property type="evidence" value="ECO:0007669"/>
    <property type="project" value="UniProtKB-SubCell"/>
</dbReference>
<dbReference type="RefSeq" id="WP_118151452.1">
    <property type="nucleotide sequence ID" value="NZ_QWEY01000004.1"/>
</dbReference>
<dbReference type="PANTHER" id="PTHR33376:SF4">
    <property type="entry name" value="SIALIC ACID-BINDING PERIPLASMIC PROTEIN SIAP"/>
    <property type="match status" value="1"/>
</dbReference>
<accession>A0A411Z320</accession>
<dbReference type="OrthoDB" id="6139617at2"/>
<feature type="signal peptide" evidence="4">
    <location>
        <begin position="1"/>
        <end position="32"/>
    </location>
</feature>
<keyword evidence="6" id="KW-1185">Reference proteome</keyword>
<dbReference type="Gene3D" id="3.40.190.170">
    <property type="entry name" value="Bacterial extracellular solute-binding protein, family 7"/>
    <property type="match status" value="1"/>
</dbReference>
<keyword evidence="3" id="KW-0574">Periplasm</keyword>
<dbReference type="Pfam" id="PF03480">
    <property type="entry name" value="DctP"/>
    <property type="match status" value="1"/>
</dbReference>
<name>A0A411Z320_9RHOB</name>
<dbReference type="GO" id="GO:0055085">
    <property type="term" value="P:transmembrane transport"/>
    <property type="evidence" value="ECO:0007669"/>
    <property type="project" value="InterPro"/>
</dbReference>
<comment type="caution">
    <text evidence="5">The sequence shown here is derived from an EMBL/GenBank/DDBJ whole genome shotgun (WGS) entry which is preliminary data.</text>
</comment>
<dbReference type="Proteomes" id="UP000284547">
    <property type="component" value="Unassembled WGS sequence"/>
</dbReference>
<gene>
    <name evidence="5" type="ORF">D1012_09420</name>
</gene>
<dbReference type="EMBL" id="QWEY01000004">
    <property type="protein sequence ID" value="RGP37430.1"/>
    <property type="molecule type" value="Genomic_DNA"/>
</dbReference>
<sequence>MTACTLAQHIRRATVVCAAVAVSAVTTSAALAEDVLRSLTAFPSTDNTSQLYVRFADAVNERGKGIVRVDVIGGPEIVPGLQQIEAVGRGVVDMTFGPISYALGSMPEADAWVGSDLDPMVTRENGGFALVQQVAAETLGIHILARFAPAAPLHLYLLEEPARKEDGSIDLTGKRLRASPLYNAFYESLGAIPVSIPVPDVYTGLERGTFDGLGYPPSAIEGWNWDRFLKYRVDPGFLQADLGIYIAPAKWATLSEESRQILTEVAIEFEASSYEDWQKLTGDVNARFEAQGMQVVQLEGDAAKAFVDAAHDAVWNRLKASGSPHADALRALYFSR</sequence>
<protein>
    <submittedName>
        <fullName evidence="5">C4-dicarboxylate ABC transporter substrate-binding protein</fullName>
    </submittedName>
</protein>
<evidence type="ECO:0000256" key="1">
    <source>
        <dbReference type="ARBA" id="ARBA00004418"/>
    </source>
</evidence>
<dbReference type="NCBIfam" id="NF037995">
    <property type="entry name" value="TRAP_S1"/>
    <property type="match status" value="1"/>
</dbReference>
<feature type="chain" id="PRO_5019014745" evidence="4">
    <location>
        <begin position="33"/>
        <end position="336"/>
    </location>
</feature>
<dbReference type="InterPro" id="IPR018389">
    <property type="entry name" value="DctP_fam"/>
</dbReference>